<protein>
    <submittedName>
        <fullName evidence="5">Guanosine-5'-triphosphate,3'-diphosphate pyrophosphatase</fullName>
        <ecNumber evidence="5">3.6.1.40</ecNumber>
    </submittedName>
</protein>
<dbReference type="EMBL" id="JXUW01000002">
    <property type="protein sequence ID" value="KJE77997.1"/>
    <property type="molecule type" value="Genomic_DNA"/>
</dbReference>
<dbReference type="EC" id="3.6.1.40" evidence="5"/>
<dbReference type="CDD" id="cd00077">
    <property type="entry name" value="HDc"/>
    <property type="match status" value="1"/>
</dbReference>
<dbReference type="InterPro" id="IPR050273">
    <property type="entry name" value="GppA/Ppx_hydrolase"/>
</dbReference>
<sequence length="509" mass="55300">MSGGVVVAAMDLGSNSFHLAVFRVRSDLGLEPIAKEREMLRLGERVYRDGVFNDEAIQEAVATVARFLSISQSFGAEVVVAKATASFRDAENAQELIDAIHGHTGVKVQVISGHEEASLVFDAIRAACHLGSRPVLGADLGGGSLELMLGDQRQLIAGRSLRLGVGRLRAKFGEDNVPALDNYVGHELQEPLATMVNYHPTRLILTSGTMNAIGRFALSLDSEHDELDDGLLARTVSRPALEEATSVIRATSVERRNSLKGIDARRATTVGFGAVILGHLLDAISVDEVWLCSWALREGIVLHEAESQEHFAFSINRSDLRADSVRELMLRYRVDAAHANFVTRLALQIFDALVSMHGLNAEARQRLAVAAQLHDIGAFINRDEHDRHGQYLVTASPPRGFTRREIGVVGAIIGAHTKGEVVVPADLGADDGYEIQVGAAIVRLADALDRSHQQLIQDLHCTVSGAVIHLRLRASSDLSAEMYALRRKRRLVESILACQLHVTISDATD</sequence>
<keyword evidence="6" id="KW-1185">Reference proteome</keyword>
<feature type="domain" description="Ppx/GppA phosphatase C-terminal" evidence="4">
    <location>
        <begin position="321"/>
        <end position="479"/>
    </location>
</feature>
<dbReference type="PANTHER" id="PTHR30005:SF0">
    <property type="entry name" value="RETROGRADE REGULATION PROTEIN 2"/>
    <property type="match status" value="1"/>
</dbReference>
<dbReference type="GO" id="GO:0008894">
    <property type="term" value="F:guanosine-5'-triphosphate,3'-diphosphate diphosphatase activity"/>
    <property type="evidence" value="ECO:0007669"/>
    <property type="project" value="UniProtKB-EC"/>
</dbReference>
<dbReference type="PIRSF" id="PIRSF001267">
    <property type="entry name" value="Pyrophosphatase_GppA_Ppx"/>
    <property type="match status" value="1"/>
</dbReference>
<accession>A0A0D8FYW8</accession>
<dbReference type="InterPro" id="IPR003607">
    <property type="entry name" value="HD/PDEase_dom"/>
</dbReference>
<dbReference type="Pfam" id="PF21447">
    <property type="entry name" value="Ppx-GppA_III"/>
    <property type="match status" value="1"/>
</dbReference>
<dbReference type="InterPro" id="IPR048950">
    <property type="entry name" value="Ppx_GppA_C"/>
</dbReference>
<evidence type="ECO:0000256" key="2">
    <source>
        <dbReference type="ARBA" id="ARBA00022801"/>
    </source>
</evidence>
<evidence type="ECO:0000313" key="6">
    <source>
        <dbReference type="Proteomes" id="UP000032336"/>
    </source>
</evidence>
<name>A0A0D8FYW8_9ACTN</name>
<dbReference type="Proteomes" id="UP000032336">
    <property type="component" value="Unassembled WGS sequence"/>
</dbReference>
<dbReference type="SUPFAM" id="SSF53067">
    <property type="entry name" value="Actin-like ATPase domain"/>
    <property type="match status" value="2"/>
</dbReference>
<dbReference type="STRING" id="1121877.FEAC_03700"/>
<comment type="caution">
    <text evidence="5">The sequence shown here is derived from an EMBL/GenBank/DDBJ whole genome shotgun (WGS) entry which is preliminary data.</text>
</comment>
<proteinExistence type="inferred from homology"/>
<dbReference type="InterPro" id="IPR043129">
    <property type="entry name" value="ATPase_NBD"/>
</dbReference>
<keyword evidence="2 5" id="KW-0378">Hydrolase</keyword>
<comment type="similarity">
    <text evidence="1">Belongs to the GppA/Ppx family.</text>
</comment>
<evidence type="ECO:0000256" key="1">
    <source>
        <dbReference type="ARBA" id="ARBA00007125"/>
    </source>
</evidence>
<evidence type="ECO:0000259" key="4">
    <source>
        <dbReference type="Pfam" id="PF21447"/>
    </source>
</evidence>
<feature type="domain" description="Ppx/GppA phosphatase N-terminal" evidence="3">
    <location>
        <begin position="21"/>
        <end position="306"/>
    </location>
</feature>
<dbReference type="Pfam" id="PF02541">
    <property type="entry name" value="Ppx-GppA"/>
    <property type="match status" value="1"/>
</dbReference>
<evidence type="ECO:0000259" key="3">
    <source>
        <dbReference type="Pfam" id="PF02541"/>
    </source>
</evidence>
<dbReference type="SUPFAM" id="SSF109604">
    <property type="entry name" value="HD-domain/PDEase-like"/>
    <property type="match status" value="1"/>
</dbReference>
<reference evidence="5 6" key="1">
    <citation type="submission" date="2015-01" db="EMBL/GenBank/DDBJ databases">
        <title>Draft genome of the acidophilic iron oxidizer Ferrimicrobium acidiphilum strain T23.</title>
        <authorList>
            <person name="Poehlein A."/>
            <person name="Eisen S."/>
            <person name="Schloemann M."/>
            <person name="Johnson B.D."/>
            <person name="Daniel R."/>
            <person name="Muehling M."/>
        </authorList>
    </citation>
    <scope>NUCLEOTIDE SEQUENCE [LARGE SCALE GENOMIC DNA]</scope>
    <source>
        <strain evidence="5 6">T23</strain>
    </source>
</reference>
<dbReference type="AlphaFoldDB" id="A0A0D8FYW8"/>
<dbReference type="InterPro" id="IPR003695">
    <property type="entry name" value="Ppx_GppA_N"/>
</dbReference>
<dbReference type="Gene3D" id="3.30.420.40">
    <property type="match status" value="1"/>
</dbReference>
<dbReference type="CDD" id="cd24056">
    <property type="entry name" value="ASKHA_NBD_MtPPX1-like"/>
    <property type="match status" value="1"/>
</dbReference>
<dbReference type="PANTHER" id="PTHR30005">
    <property type="entry name" value="EXOPOLYPHOSPHATASE"/>
    <property type="match status" value="1"/>
</dbReference>
<dbReference type="Gene3D" id="1.10.3210.10">
    <property type="entry name" value="Hypothetical protein af1432"/>
    <property type="match status" value="1"/>
</dbReference>
<dbReference type="eggNOG" id="COG0248">
    <property type="taxonomic scope" value="Bacteria"/>
</dbReference>
<dbReference type="Gene3D" id="3.30.420.150">
    <property type="entry name" value="Exopolyphosphatase. Domain 2"/>
    <property type="match status" value="1"/>
</dbReference>
<gene>
    <name evidence="5" type="primary">gppA</name>
    <name evidence="5" type="ORF">FEAC_03700</name>
</gene>
<evidence type="ECO:0000313" key="5">
    <source>
        <dbReference type="EMBL" id="KJE77997.1"/>
    </source>
</evidence>
<dbReference type="InterPro" id="IPR030673">
    <property type="entry name" value="PyroPPase_GppA_Ppx"/>
</dbReference>
<organism evidence="5 6">
    <name type="scientific">Ferrimicrobium acidiphilum DSM 19497</name>
    <dbReference type="NCBI Taxonomy" id="1121877"/>
    <lineage>
        <taxon>Bacteria</taxon>
        <taxon>Bacillati</taxon>
        <taxon>Actinomycetota</taxon>
        <taxon>Acidimicrobiia</taxon>
        <taxon>Acidimicrobiales</taxon>
        <taxon>Acidimicrobiaceae</taxon>
        <taxon>Ferrimicrobium</taxon>
    </lineage>
</organism>